<protein>
    <submittedName>
        <fullName evidence="2">Vacuolar protein sorting-associated protein 33A</fullName>
    </submittedName>
</protein>
<evidence type="ECO:0000313" key="1">
    <source>
        <dbReference type="Proteomes" id="UP000095286"/>
    </source>
</evidence>
<dbReference type="WBParaSite" id="RSKR_0000163400.1">
    <property type="protein sequence ID" value="RSKR_0000163400.1"/>
    <property type="gene ID" value="RSKR_0000163400"/>
</dbReference>
<dbReference type="Proteomes" id="UP000095286">
    <property type="component" value="Unplaced"/>
</dbReference>
<proteinExistence type="predicted"/>
<evidence type="ECO:0000313" key="2">
    <source>
        <dbReference type="WBParaSite" id="RSKR_0000163400.1"/>
    </source>
</evidence>
<organism evidence="1 2">
    <name type="scientific">Rhabditophanes sp. KR3021</name>
    <dbReference type="NCBI Taxonomy" id="114890"/>
    <lineage>
        <taxon>Eukaryota</taxon>
        <taxon>Metazoa</taxon>
        <taxon>Ecdysozoa</taxon>
        <taxon>Nematoda</taxon>
        <taxon>Chromadorea</taxon>
        <taxon>Rhabditida</taxon>
        <taxon>Tylenchina</taxon>
        <taxon>Panagrolaimomorpha</taxon>
        <taxon>Strongyloidoidea</taxon>
        <taxon>Alloionematidae</taxon>
        <taxon>Rhabditophanes</taxon>
    </lineage>
</organism>
<sequence length="602" mass="67862">MGHFDNFVLLNQMCKNEIIHILESIEGSKDLVIEDCLVRLTDKIASMSVLQQHDVPRVQQLQEDRSIIWSDHLFQRVFIISSKVPVLKRISDYVKAEPNISFNIIFVPKMSLVCEKELESMGLFGIVKTFDLQIPFISIENDLYSMEYTTQALDPFSVAKAIVHIQSLYGIIPNTHSLGGGAIEVQKILKNYPKLFPEAMPNHHEESPFQSLFLFDRHCDLPSVLLSSSTYESLLHNTFGISCGKINFNTSLHEKLKNADNYKSKSVALTNADTIYAAVRNKHISQVFPYFSSEAKVIKTAFDNASAMNNVSNIKKFVSNELAALKTKHKQLELHISASELILEANKGIKERLHFEQALLQGNCDMELLMEYMTDLICQQTNPYQILLLMCLSCVCQSGGIASKHYSHLRMTFLRAYGYEYLPLLHSLQQNLLFYERSHVSLPSISPISSSLTSKLRPTLAAVSKTFNLTRTEENTSTSHTSFSNPSYVFSGAYTPLVVPLITELATCRTLPVDKLRKLYPAQHVLSQKPNDSNGASEADKPIIVYFLSGVTYAEVGAIRSLSIQLNIKIIIIATQIICRESFITQFSEHLLPTHPLPFQRS</sequence>
<name>A0AC35TKE1_9BILA</name>
<reference evidence="2" key="1">
    <citation type="submission" date="2016-11" db="UniProtKB">
        <authorList>
            <consortium name="WormBaseParasite"/>
        </authorList>
    </citation>
    <scope>IDENTIFICATION</scope>
    <source>
        <strain evidence="2">KR3021</strain>
    </source>
</reference>
<accession>A0AC35TKE1</accession>